<dbReference type="AlphaFoldDB" id="D8T8U4"/>
<sequence>MSRDRDHHHHHHHSHRLPRRRRRSDASDSTKLVQHRDAISGLAISPSGKILYSGSWDKTIKSSDHRKIKHRLAASFHDHSSAVNALLLSRDSTLLYSGSGDKTVRVWARSNENLHDLRVVEILRGHRRAVLCLAATIDGELLCSGSADKSVRIWRGHCCVAALDLHCAPVKSLAMARDLESSSYTVYSSALDGNFKIYTALP</sequence>
<dbReference type="SUPFAM" id="SSF50978">
    <property type="entry name" value="WD40 repeat-like"/>
    <property type="match status" value="1"/>
</dbReference>
<accession>D8T8U4</accession>
<keyword evidence="1" id="KW-0853">WD repeat</keyword>
<dbReference type="KEGG" id="smo:SELMODRAFT_134659"/>
<dbReference type="Gramene" id="EFJ06861">
    <property type="protein sequence ID" value="EFJ06861"/>
    <property type="gene ID" value="SELMODRAFT_134659"/>
</dbReference>
<dbReference type="InterPro" id="IPR036322">
    <property type="entry name" value="WD40_repeat_dom_sf"/>
</dbReference>
<dbReference type="EMBL" id="GL377692">
    <property type="protein sequence ID" value="EFJ06861.1"/>
    <property type="molecule type" value="Genomic_DNA"/>
</dbReference>
<organism evidence="4">
    <name type="scientific">Selaginella moellendorffii</name>
    <name type="common">Spikemoss</name>
    <dbReference type="NCBI Taxonomy" id="88036"/>
    <lineage>
        <taxon>Eukaryota</taxon>
        <taxon>Viridiplantae</taxon>
        <taxon>Streptophyta</taxon>
        <taxon>Embryophyta</taxon>
        <taxon>Tracheophyta</taxon>
        <taxon>Lycopodiopsida</taxon>
        <taxon>Selaginellales</taxon>
        <taxon>Selaginellaceae</taxon>
        <taxon>Selaginella</taxon>
    </lineage>
</organism>
<dbReference type="eggNOG" id="KOG4155">
    <property type="taxonomic scope" value="Eukaryota"/>
</dbReference>
<dbReference type="Pfam" id="PF00400">
    <property type="entry name" value="WD40"/>
    <property type="match status" value="3"/>
</dbReference>
<dbReference type="PANTHER" id="PTHR22844:SF199">
    <property type="entry name" value="F21J9.19"/>
    <property type="match status" value="1"/>
</dbReference>
<dbReference type="PANTHER" id="PTHR22844">
    <property type="entry name" value="F-BOX AND WD40 DOMAIN PROTEIN"/>
    <property type="match status" value="1"/>
</dbReference>
<protein>
    <submittedName>
        <fullName evidence="3">Uncharacterized protein</fullName>
    </submittedName>
</protein>
<dbReference type="InterPro" id="IPR001680">
    <property type="entry name" value="WD40_rpt"/>
</dbReference>
<dbReference type="STRING" id="88036.D8T8U4"/>
<keyword evidence="4" id="KW-1185">Reference proteome</keyword>
<feature type="region of interest" description="Disordered" evidence="2">
    <location>
        <begin position="1"/>
        <end position="32"/>
    </location>
</feature>
<dbReference type="InterPro" id="IPR015943">
    <property type="entry name" value="WD40/YVTN_repeat-like_dom_sf"/>
</dbReference>
<feature type="compositionally biased region" description="Basic residues" evidence="2">
    <location>
        <begin position="1"/>
        <end position="23"/>
    </location>
</feature>
<dbReference type="HOGENOM" id="CLU_1356712_0_0_1"/>
<evidence type="ECO:0000313" key="3">
    <source>
        <dbReference type="EMBL" id="EFJ06861.1"/>
    </source>
</evidence>
<feature type="repeat" description="WD" evidence="1">
    <location>
        <begin position="123"/>
        <end position="154"/>
    </location>
</feature>
<dbReference type="Gene3D" id="2.130.10.10">
    <property type="entry name" value="YVTN repeat-like/Quinoprotein amine dehydrogenase"/>
    <property type="match status" value="1"/>
</dbReference>
<dbReference type="InterPro" id="IPR045182">
    <property type="entry name" value="JINGUBANG-like"/>
</dbReference>
<gene>
    <name evidence="3" type="ORF">SELMODRAFT_134659</name>
</gene>
<proteinExistence type="predicted"/>
<reference evidence="3 4" key="1">
    <citation type="journal article" date="2011" name="Science">
        <title>The Selaginella genome identifies genetic changes associated with the evolution of vascular plants.</title>
        <authorList>
            <person name="Banks J.A."/>
            <person name="Nishiyama T."/>
            <person name="Hasebe M."/>
            <person name="Bowman J.L."/>
            <person name="Gribskov M."/>
            <person name="dePamphilis C."/>
            <person name="Albert V.A."/>
            <person name="Aono N."/>
            <person name="Aoyama T."/>
            <person name="Ambrose B.A."/>
            <person name="Ashton N.W."/>
            <person name="Axtell M.J."/>
            <person name="Barker E."/>
            <person name="Barker M.S."/>
            <person name="Bennetzen J.L."/>
            <person name="Bonawitz N.D."/>
            <person name="Chapple C."/>
            <person name="Cheng C."/>
            <person name="Correa L.G."/>
            <person name="Dacre M."/>
            <person name="DeBarry J."/>
            <person name="Dreyer I."/>
            <person name="Elias M."/>
            <person name="Engstrom E.M."/>
            <person name="Estelle M."/>
            <person name="Feng L."/>
            <person name="Finet C."/>
            <person name="Floyd S.K."/>
            <person name="Frommer W.B."/>
            <person name="Fujita T."/>
            <person name="Gramzow L."/>
            <person name="Gutensohn M."/>
            <person name="Harholt J."/>
            <person name="Hattori M."/>
            <person name="Heyl A."/>
            <person name="Hirai T."/>
            <person name="Hiwatashi Y."/>
            <person name="Ishikawa M."/>
            <person name="Iwata M."/>
            <person name="Karol K.G."/>
            <person name="Koehler B."/>
            <person name="Kolukisaoglu U."/>
            <person name="Kubo M."/>
            <person name="Kurata T."/>
            <person name="Lalonde S."/>
            <person name="Li K."/>
            <person name="Li Y."/>
            <person name="Litt A."/>
            <person name="Lyons E."/>
            <person name="Manning G."/>
            <person name="Maruyama T."/>
            <person name="Michael T.P."/>
            <person name="Mikami K."/>
            <person name="Miyazaki S."/>
            <person name="Morinaga S."/>
            <person name="Murata T."/>
            <person name="Mueller-Roeber B."/>
            <person name="Nelson D.R."/>
            <person name="Obara M."/>
            <person name="Oguri Y."/>
            <person name="Olmstead R.G."/>
            <person name="Onodera N."/>
            <person name="Petersen B.L."/>
            <person name="Pils B."/>
            <person name="Prigge M."/>
            <person name="Rensing S.A."/>
            <person name="Riano-Pachon D.M."/>
            <person name="Roberts A.W."/>
            <person name="Sato Y."/>
            <person name="Scheller H.V."/>
            <person name="Schulz B."/>
            <person name="Schulz C."/>
            <person name="Shakirov E.V."/>
            <person name="Shibagaki N."/>
            <person name="Shinohara N."/>
            <person name="Shippen D.E."/>
            <person name="Soerensen I."/>
            <person name="Sotooka R."/>
            <person name="Sugimoto N."/>
            <person name="Sugita M."/>
            <person name="Sumikawa N."/>
            <person name="Tanurdzic M."/>
            <person name="Theissen G."/>
            <person name="Ulvskov P."/>
            <person name="Wakazuki S."/>
            <person name="Weng J.K."/>
            <person name="Willats W.W."/>
            <person name="Wipf D."/>
            <person name="Wolf P.G."/>
            <person name="Yang L."/>
            <person name="Zimmer A.D."/>
            <person name="Zhu Q."/>
            <person name="Mitros T."/>
            <person name="Hellsten U."/>
            <person name="Loque D."/>
            <person name="Otillar R."/>
            <person name="Salamov A."/>
            <person name="Schmutz J."/>
            <person name="Shapiro H."/>
            <person name="Lindquist E."/>
            <person name="Lucas S."/>
            <person name="Rokhsar D."/>
            <person name="Grigoriev I.V."/>
        </authorList>
    </citation>
    <scope>NUCLEOTIDE SEQUENCE [LARGE SCALE GENOMIC DNA]</scope>
</reference>
<dbReference type="PROSITE" id="PS50082">
    <property type="entry name" value="WD_REPEATS_2"/>
    <property type="match status" value="3"/>
</dbReference>
<feature type="repeat" description="WD" evidence="1">
    <location>
        <begin position="76"/>
        <end position="107"/>
    </location>
</feature>
<dbReference type="SMART" id="SM00320">
    <property type="entry name" value="WD40"/>
    <property type="match status" value="4"/>
</dbReference>
<evidence type="ECO:0000256" key="1">
    <source>
        <dbReference type="PROSITE-ProRule" id="PRU00221"/>
    </source>
</evidence>
<dbReference type="InParanoid" id="D8T8U4"/>
<evidence type="ECO:0000256" key="2">
    <source>
        <dbReference type="SAM" id="MobiDB-lite"/>
    </source>
</evidence>
<dbReference type="PROSITE" id="PS50294">
    <property type="entry name" value="WD_REPEATS_REGION"/>
    <property type="match status" value="2"/>
</dbReference>
<name>D8T8U4_SELML</name>
<evidence type="ECO:0000313" key="4">
    <source>
        <dbReference type="Proteomes" id="UP000001514"/>
    </source>
</evidence>
<dbReference type="Proteomes" id="UP000001514">
    <property type="component" value="Unassembled WGS sequence"/>
</dbReference>
<feature type="repeat" description="WD" evidence="1">
    <location>
        <begin position="32"/>
        <end position="61"/>
    </location>
</feature>
<dbReference type="OMA" id="WARSNEN"/>